<dbReference type="InterPro" id="IPR035901">
    <property type="entry name" value="GIY-YIG_endonuc_sf"/>
</dbReference>
<dbReference type="SUPFAM" id="SSF82771">
    <property type="entry name" value="GIY-YIG endonuclease"/>
    <property type="match status" value="1"/>
</dbReference>
<accession>A0A0F9KBR2</accession>
<feature type="domain" description="GIY-YIG" evidence="1">
    <location>
        <begin position="1"/>
        <end position="73"/>
    </location>
</feature>
<reference evidence="2" key="1">
    <citation type="journal article" date="2015" name="Nature">
        <title>Complex archaea that bridge the gap between prokaryotes and eukaryotes.</title>
        <authorList>
            <person name="Spang A."/>
            <person name="Saw J.H."/>
            <person name="Jorgensen S.L."/>
            <person name="Zaremba-Niedzwiedzka K."/>
            <person name="Martijn J."/>
            <person name="Lind A.E."/>
            <person name="van Eijk R."/>
            <person name="Schleper C."/>
            <person name="Guy L."/>
            <person name="Ettema T.J."/>
        </authorList>
    </citation>
    <scope>NUCLEOTIDE SEQUENCE</scope>
</reference>
<dbReference type="PROSITE" id="PS50164">
    <property type="entry name" value="GIY_YIG"/>
    <property type="match status" value="1"/>
</dbReference>
<comment type="caution">
    <text evidence="2">The sequence shown here is derived from an EMBL/GenBank/DDBJ whole genome shotgun (WGS) entry which is preliminary data.</text>
</comment>
<evidence type="ECO:0000313" key="2">
    <source>
        <dbReference type="EMBL" id="KKM09936.1"/>
    </source>
</evidence>
<dbReference type="EMBL" id="LAZR01015519">
    <property type="protein sequence ID" value="KKM09936.1"/>
    <property type="molecule type" value="Genomic_DNA"/>
</dbReference>
<organism evidence="2">
    <name type="scientific">marine sediment metagenome</name>
    <dbReference type="NCBI Taxonomy" id="412755"/>
    <lineage>
        <taxon>unclassified sequences</taxon>
        <taxon>metagenomes</taxon>
        <taxon>ecological metagenomes</taxon>
    </lineage>
</organism>
<gene>
    <name evidence="2" type="ORF">LCGC14_1722360</name>
</gene>
<evidence type="ECO:0000259" key="1">
    <source>
        <dbReference type="PROSITE" id="PS50164"/>
    </source>
</evidence>
<dbReference type="CDD" id="cd00719">
    <property type="entry name" value="GIY-YIG_SF"/>
    <property type="match status" value="1"/>
</dbReference>
<protein>
    <recommendedName>
        <fullName evidence="1">GIY-YIG domain-containing protein</fullName>
    </recommendedName>
</protein>
<dbReference type="InterPro" id="IPR000305">
    <property type="entry name" value="GIY-YIG_endonuc"/>
</dbReference>
<sequence length="135" mass="16040">MYTDQDNVPFYIGKGCGDRWRPSKHVNGHTAIKINSIGVDNVKVYFFHENLTEEEALRQEKYWIKHFGRQDNDTGILTNQKYGRKVKHKQYPKYKRIKLFEEAAKEIHKQCLDVIESLIDMELYSDEGFHDSEEK</sequence>
<proteinExistence type="predicted"/>
<name>A0A0F9KBR2_9ZZZZ</name>
<dbReference type="AlphaFoldDB" id="A0A0F9KBR2"/>